<comment type="similarity">
    <text evidence="2">Belongs to the SNF2/RAD54 helicase family.</text>
</comment>
<dbReference type="SUPFAM" id="SSF52540">
    <property type="entry name" value="P-loop containing nucleoside triphosphate hydrolases"/>
    <property type="match status" value="2"/>
</dbReference>
<dbReference type="PANTHER" id="PTHR45797">
    <property type="entry name" value="RAD54-LIKE"/>
    <property type="match status" value="1"/>
</dbReference>
<feature type="non-terminal residue" evidence="13">
    <location>
        <position position="1"/>
    </location>
</feature>
<dbReference type="GO" id="GO:0003677">
    <property type="term" value="F:DNA binding"/>
    <property type="evidence" value="ECO:0007669"/>
    <property type="project" value="UniProtKB-KW"/>
</dbReference>
<evidence type="ECO:0008006" key="15">
    <source>
        <dbReference type="Google" id="ProtNLM"/>
    </source>
</evidence>
<evidence type="ECO:0000256" key="4">
    <source>
        <dbReference type="ARBA" id="ARBA00022801"/>
    </source>
</evidence>
<dbReference type="PROSITE" id="PS51192">
    <property type="entry name" value="HELICASE_ATP_BIND_1"/>
    <property type="match status" value="1"/>
</dbReference>
<dbReference type="Pfam" id="PF00271">
    <property type="entry name" value="Helicase_C"/>
    <property type="match status" value="1"/>
</dbReference>
<dbReference type="InterPro" id="IPR000330">
    <property type="entry name" value="SNF2_N"/>
</dbReference>
<sequence>KMKKNILMSSDEENEDDEEPLTDEEDKNLGEILEEERRRYMNLNISSSEDEDKENEDDSEEDEEDDSDDDDDSDFSESPRKRRAFEVSDSDSDFKNKKRRGKKNSSSSDDEDDNSSSEEDKKKSKRKRIKRMSSSDEDDEEEEGNEDSPKKDGESPSKKKKIRKIIADEDLDKSTLDATQEEEARRKRIKDRQKEFNQIFEIDVEATEHDLTEVVLDYDGKSKEPLVSVHEKLVKTLKPHQIKGIKFMWDATVESLGQLKKGEKGGGCILAHCMGLGKTLQIISYVHTLLTNKKINNHISRVMVCCPVNTVYNWVAEFKNWLKGGRMCPFDVVECVSAKDLWGRAYRLDDWWKEGGVMIMGYDMFRNLSNEKNKKYKGKMKEIFQKALVNPGPDIMVCDEGHILKNEKTALSKAIVTIETRRRIILTGTPLQNNLSEYHCMVQFVKPSLLGTLKEFRNRFVNPIEAGQCADALPRDVRRMKRRAHILHNMLEGCVQRFDYTVLKPFLPPKFEYVLSVQVAPTQEKLYRYYLDNLAQGGPKKGGSGLFVDFGNLSRIWTHPKLIEPKIKSAIKKNMKQNFNVNYSETVLPSEMSGTTEHADVKVGWLRTPTDAIQHGDTPKTTKQNLTSLRHLSKLLTPNIRYECNTLGDKVLVFSQSLLALDMIEEFLALIDQGELDFPNHDESMPLTYKYWKKERDYLRLDGSCNPDYRKNMCKDFNRASNERCRLFLISTRAGGLGINLVAANRVIIFDSSWNPSHDTQSIFRVYRFGQKKPCYVYRFVAQGTMEEKIYSRQVTKESTSMRVVDEHQIKRYFNMGDLQELYSFTPAEGDKRDIPDVPQDRLLAEMLKRQNKWIVKFHEHDSLLEHQEGEGLSEEERKAAWEDYENEKKGLFANQQGMGMGAMQMGNMGNMGGYGMPNMAQFSLEGVVNTIRAQNPALSQQEMYRSVELATKQIQKIHLGHYQRVQAMVYNLKNPMLAPEQRRQMPFGNHPEMMPFLEQQLRTLEENIQRENQVIQQMAQLSRTAATPQTMMAAGLVRGQPSTSGQVSGAANFVNHSKATPVAAAAVTASKSTPIENSKPATDKDENESK</sequence>
<evidence type="ECO:0000256" key="9">
    <source>
        <dbReference type="SAM" id="Coils"/>
    </source>
</evidence>
<feature type="compositionally biased region" description="Acidic residues" evidence="10">
    <location>
        <begin position="135"/>
        <end position="146"/>
    </location>
</feature>
<evidence type="ECO:0000256" key="7">
    <source>
        <dbReference type="ARBA" id="ARBA00023125"/>
    </source>
</evidence>
<dbReference type="CDD" id="cd18793">
    <property type="entry name" value="SF2_C_SNF"/>
    <property type="match status" value="1"/>
</dbReference>
<evidence type="ECO:0000256" key="2">
    <source>
        <dbReference type="ARBA" id="ARBA00007025"/>
    </source>
</evidence>
<dbReference type="InterPro" id="IPR044574">
    <property type="entry name" value="ARIP4-like"/>
</dbReference>
<keyword evidence="5" id="KW-0347">Helicase</keyword>
<evidence type="ECO:0000313" key="13">
    <source>
        <dbReference type="EMBL" id="CAL4061368.1"/>
    </source>
</evidence>
<dbReference type="GO" id="GO:0004386">
    <property type="term" value="F:helicase activity"/>
    <property type="evidence" value="ECO:0007669"/>
    <property type="project" value="UniProtKB-KW"/>
</dbReference>
<keyword evidence="7" id="KW-0238">DNA-binding</keyword>
<evidence type="ECO:0000256" key="8">
    <source>
        <dbReference type="ARBA" id="ARBA00023242"/>
    </source>
</evidence>
<dbReference type="InterPro" id="IPR001650">
    <property type="entry name" value="Helicase_C-like"/>
</dbReference>
<keyword evidence="4" id="KW-0378">Hydrolase</keyword>
<evidence type="ECO:0000256" key="5">
    <source>
        <dbReference type="ARBA" id="ARBA00022806"/>
    </source>
</evidence>
<dbReference type="Gene3D" id="3.40.50.300">
    <property type="entry name" value="P-loop containing nucleotide triphosphate hydrolases"/>
    <property type="match status" value="1"/>
</dbReference>
<dbReference type="InterPro" id="IPR014001">
    <property type="entry name" value="Helicase_ATP-bd"/>
</dbReference>
<keyword evidence="6" id="KW-0067">ATP-binding</keyword>
<name>A0AAV2PP70_MEGNR</name>
<dbReference type="InterPro" id="IPR027417">
    <property type="entry name" value="P-loop_NTPase"/>
</dbReference>
<evidence type="ECO:0000256" key="10">
    <source>
        <dbReference type="SAM" id="MobiDB-lite"/>
    </source>
</evidence>
<feature type="coiled-coil region" evidence="9">
    <location>
        <begin position="995"/>
        <end position="1022"/>
    </location>
</feature>
<dbReference type="Gene3D" id="3.40.50.10810">
    <property type="entry name" value="Tandem AAA-ATPase domain"/>
    <property type="match status" value="1"/>
</dbReference>
<feature type="compositionally biased region" description="Acidic residues" evidence="10">
    <location>
        <begin position="10"/>
        <end position="26"/>
    </location>
</feature>
<keyword evidence="14" id="KW-1185">Reference proteome</keyword>
<dbReference type="GO" id="GO:0005524">
    <property type="term" value="F:ATP binding"/>
    <property type="evidence" value="ECO:0007669"/>
    <property type="project" value="UniProtKB-KW"/>
</dbReference>
<evidence type="ECO:0000313" key="14">
    <source>
        <dbReference type="Proteomes" id="UP001497623"/>
    </source>
</evidence>
<dbReference type="EMBL" id="CAXKWB010000614">
    <property type="protein sequence ID" value="CAL4061368.1"/>
    <property type="molecule type" value="Genomic_DNA"/>
</dbReference>
<evidence type="ECO:0000259" key="12">
    <source>
        <dbReference type="PROSITE" id="PS51194"/>
    </source>
</evidence>
<dbReference type="PROSITE" id="PS51194">
    <property type="entry name" value="HELICASE_CTER"/>
    <property type="match status" value="1"/>
</dbReference>
<dbReference type="GO" id="GO:0016887">
    <property type="term" value="F:ATP hydrolysis activity"/>
    <property type="evidence" value="ECO:0007669"/>
    <property type="project" value="InterPro"/>
</dbReference>
<proteinExistence type="inferred from homology"/>
<dbReference type="AlphaFoldDB" id="A0AAV2PP70"/>
<comment type="subcellular location">
    <subcellularLocation>
        <location evidence="1">Nucleus</location>
    </subcellularLocation>
</comment>
<feature type="domain" description="Helicase ATP-binding" evidence="11">
    <location>
        <begin position="259"/>
        <end position="448"/>
    </location>
</feature>
<feature type="non-terminal residue" evidence="13">
    <location>
        <position position="1091"/>
    </location>
</feature>
<reference evidence="13 14" key="1">
    <citation type="submission" date="2024-05" db="EMBL/GenBank/DDBJ databases">
        <authorList>
            <person name="Wallberg A."/>
        </authorList>
    </citation>
    <scope>NUCLEOTIDE SEQUENCE [LARGE SCALE GENOMIC DNA]</scope>
</reference>
<feature type="compositionally biased region" description="Basic and acidic residues" evidence="10">
    <location>
        <begin position="147"/>
        <end position="157"/>
    </location>
</feature>
<feature type="region of interest" description="Disordered" evidence="10">
    <location>
        <begin position="1064"/>
        <end position="1091"/>
    </location>
</feature>
<dbReference type="GO" id="GO:0005634">
    <property type="term" value="C:nucleus"/>
    <property type="evidence" value="ECO:0007669"/>
    <property type="project" value="UniProtKB-SubCell"/>
</dbReference>
<feature type="compositionally biased region" description="Low complexity" evidence="10">
    <location>
        <begin position="1064"/>
        <end position="1075"/>
    </location>
</feature>
<dbReference type="SMART" id="SM00487">
    <property type="entry name" value="DEXDc"/>
    <property type="match status" value="1"/>
</dbReference>
<dbReference type="InterPro" id="IPR049730">
    <property type="entry name" value="SNF2/RAD54-like_C"/>
</dbReference>
<feature type="compositionally biased region" description="Acidic residues" evidence="10">
    <location>
        <begin position="48"/>
        <end position="75"/>
    </location>
</feature>
<dbReference type="Proteomes" id="UP001497623">
    <property type="component" value="Unassembled WGS sequence"/>
</dbReference>
<feature type="compositionally biased region" description="Basic and acidic residues" evidence="10">
    <location>
        <begin position="1082"/>
        <end position="1091"/>
    </location>
</feature>
<dbReference type="PANTHER" id="PTHR45797:SF3">
    <property type="entry name" value="TRANSCRIPTIONAL REGULATOR ATRX HOMOLOG"/>
    <property type="match status" value="1"/>
</dbReference>
<dbReference type="Pfam" id="PF00176">
    <property type="entry name" value="SNF2-rel_dom"/>
    <property type="match status" value="1"/>
</dbReference>
<keyword evidence="8" id="KW-0539">Nucleus</keyword>
<organism evidence="13 14">
    <name type="scientific">Meganyctiphanes norvegica</name>
    <name type="common">Northern krill</name>
    <name type="synonym">Thysanopoda norvegica</name>
    <dbReference type="NCBI Taxonomy" id="48144"/>
    <lineage>
        <taxon>Eukaryota</taxon>
        <taxon>Metazoa</taxon>
        <taxon>Ecdysozoa</taxon>
        <taxon>Arthropoda</taxon>
        <taxon>Crustacea</taxon>
        <taxon>Multicrustacea</taxon>
        <taxon>Malacostraca</taxon>
        <taxon>Eumalacostraca</taxon>
        <taxon>Eucarida</taxon>
        <taxon>Euphausiacea</taxon>
        <taxon>Euphausiidae</taxon>
        <taxon>Meganyctiphanes</taxon>
    </lineage>
</organism>
<feature type="region of interest" description="Disordered" evidence="10">
    <location>
        <begin position="1"/>
        <end position="161"/>
    </location>
</feature>
<evidence type="ECO:0000256" key="6">
    <source>
        <dbReference type="ARBA" id="ARBA00022840"/>
    </source>
</evidence>
<evidence type="ECO:0000256" key="1">
    <source>
        <dbReference type="ARBA" id="ARBA00004123"/>
    </source>
</evidence>
<dbReference type="SMART" id="SM00490">
    <property type="entry name" value="HELICc"/>
    <property type="match status" value="1"/>
</dbReference>
<evidence type="ECO:0000259" key="11">
    <source>
        <dbReference type="PROSITE" id="PS51192"/>
    </source>
</evidence>
<gene>
    <name evidence="13" type="ORF">MNOR_LOCUS2118</name>
</gene>
<feature type="domain" description="Helicase C-terminal" evidence="12">
    <location>
        <begin position="639"/>
        <end position="820"/>
    </location>
</feature>
<comment type="caution">
    <text evidence="13">The sequence shown here is derived from an EMBL/GenBank/DDBJ whole genome shotgun (WGS) entry which is preliminary data.</text>
</comment>
<protein>
    <recommendedName>
        <fullName evidence="15">Transcriptional regulator ATRX</fullName>
    </recommendedName>
</protein>
<accession>A0AAV2PP70</accession>
<keyword evidence="9" id="KW-0175">Coiled coil</keyword>
<dbReference type="InterPro" id="IPR038718">
    <property type="entry name" value="SNF2-like_sf"/>
</dbReference>
<feature type="compositionally biased region" description="Acidic residues" evidence="10">
    <location>
        <begin position="108"/>
        <end position="117"/>
    </location>
</feature>
<keyword evidence="3" id="KW-0547">Nucleotide-binding</keyword>
<evidence type="ECO:0000256" key="3">
    <source>
        <dbReference type="ARBA" id="ARBA00022741"/>
    </source>
</evidence>